<name>A0A1D5APH3_9VIRU</name>
<proteinExistence type="predicted"/>
<gene>
    <name evidence="1" type="ORF">A6F54_45</name>
</gene>
<accession>A0A1D5APH3</accession>
<sequence length="97" mass="12008">MCTNPPFLENMNFQFKCIVPREWESYSHYFIQLIILNDIYEYWDRNRSYNNAEITVGNVRTISQVYGPYLWLRKTDDLNTMPRFVDYYIDVINYKYY</sequence>
<evidence type="ECO:0000313" key="1">
    <source>
        <dbReference type="EMBL" id="AOH69118.1"/>
    </source>
</evidence>
<dbReference type="EMBL" id="KX223725">
    <property type="protein sequence ID" value="AOH69118.1"/>
    <property type="molecule type" value="Genomic_DNA"/>
</dbReference>
<organism evidence="1">
    <name type="scientific">Microplitis mediator bracovirus</name>
    <dbReference type="NCBI Taxonomy" id="1836595"/>
    <lineage>
        <taxon>Viruses</taxon>
        <taxon>Viruses incertae sedis</taxon>
        <taxon>Polydnaviriformidae</taxon>
        <taxon>Bracoviriform</taxon>
    </lineage>
</organism>
<protein>
    <submittedName>
        <fullName evidence="1">Uncharacterized protein</fullName>
    </submittedName>
</protein>
<reference evidence="1" key="1">
    <citation type="journal article" date="2016" name="PLoS ONE">
        <title>Analysis of Genetic Variation across the Encapsidated Genome of Microplitis demolitor Bracovirus in Parasitoid Wasps.</title>
        <authorList>
            <person name="Burke G.R."/>
        </authorList>
    </citation>
    <scope>NUCLEOTIDE SEQUENCE</scope>
    <source>
        <strain evidence="1">UGA</strain>
    </source>
</reference>